<organism evidence="3 4">
    <name type="scientific">Hoeflea phototrophica (strain DSM 17068 / NCIMB 14078 / DFL-43)</name>
    <dbReference type="NCBI Taxonomy" id="411684"/>
    <lineage>
        <taxon>Bacteria</taxon>
        <taxon>Pseudomonadati</taxon>
        <taxon>Pseudomonadota</taxon>
        <taxon>Alphaproteobacteria</taxon>
        <taxon>Hyphomicrobiales</taxon>
        <taxon>Rhizobiaceae</taxon>
        <taxon>Hoeflea</taxon>
    </lineage>
</organism>
<feature type="chain" id="PRO_5002733609" description="DUF547 domain-containing protein" evidence="1">
    <location>
        <begin position="29"/>
        <end position="269"/>
    </location>
</feature>
<dbReference type="RefSeq" id="WP_007199881.1">
    <property type="nucleotide sequence ID" value="NZ_CM002917.1"/>
</dbReference>
<gene>
    <name evidence="3" type="ORF">HPDFL43_20687</name>
</gene>
<dbReference type="OrthoDB" id="526867at2"/>
<keyword evidence="4" id="KW-1185">Reference proteome</keyword>
<reference evidence="3 4" key="2">
    <citation type="submission" date="2012-06" db="EMBL/GenBank/DDBJ databases">
        <authorList>
            <person name="Fiebig A."/>
        </authorList>
    </citation>
    <scope>NUCLEOTIDE SEQUENCE [LARGE SCALE GENOMIC DNA]</scope>
    <source>
        <strain evidence="3 4">DFL-43</strain>
    </source>
</reference>
<dbReference type="InterPro" id="IPR006869">
    <property type="entry name" value="DUF547"/>
</dbReference>
<evidence type="ECO:0000259" key="2">
    <source>
        <dbReference type="Pfam" id="PF04784"/>
    </source>
</evidence>
<name>A9CXE8_HOEPD</name>
<dbReference type="EMBL" id="ABIA03000001">
    <property type="protein sequence ID" value="EDQ35650.1"/>
    <property type="molecule type" value="Genomic_DNA"/>
</dbReference>
<reference evidence="3 4" key="1">
    <citation type="submission" date="2007-10" db="EMBL/GenBank/DDBJ databases">
        <authorList>
            <person name="Wagner-Dobler I."/>
            <person name="Ferriera S."/>
            <person name="Johnson J."/>
            <person name="Kravitz S."/>
            <person name="Beeson K."/>
            <person name="Sutton G."/>
            <person name="Rogers Y.-H."/>
            <person name="Friedman R."/>
            <person name="Frazier M."/>
            <person name="Venter J.C."/>
        </authorList>
    </citation>
    <scope>NUCLEOTIDE SEQUENCE [LARGE SCALE GENOMIC DNA]</scope>
    <source>
        <strain evidence="3 4">DFL-43</strain>
    </source>
</reference>
<accession>A9CXE8</accession>
<dbReference type="STRING" id="411684.HPDFL43_20687"/>
<evidence type="ECO:0000313" key="4">
    <source>
        <dbReference type="Proteomes" id="UP000004291"/>
    </source>
</evidence>
<dbReference type="InterPro" id="IPR006311">
    <property type="entry name" value="TAT_signal"/>
</dbReference>
<dbReference type="Proteomes" id="UP000004291">
    <property type="component" value="Chromosome"/>
</dbReference>
<dbReference type="InterPro" id="IPR051548">
    <property type="entry name" value="Grx-like_ET"/>
</dbReference>
<proteinExistence type="predicted"/>
<dbReference type="HOGENOM" id="CLU_054137_1_1_5"/>
<dbReference type="GO" id="GO:0009055">
    <property type="term" value="F:electron transfer activity"/>
    <property type="evidence" value="ECO:0007669"/>
    <property type="project" value="TreeGrafter"/>
</dbReference>
<dbReference type="GO" id="GO:0045454">
    <property type="term" value="P:cell redox homeostasis"/>
    <property type="evidence" value="ECO:0007669"/>
    <property type="project" value="TreeGrafter"/>
</dbReference>
<keyword evidence="1" id="KW-0732">Signal</keyword>
<dbReference type="PROSITE" id="PS51318">
    <property type="entry name" value="TAT"/>
    <property type="match status" value="1"/>
</dbReference>
<feature type="signal peptide" evidence="1">
    <location>
        <begin position="1"/>
        <end position="28"/>
    </location>
</feature>
<sequence>MDFDRRSIIVGLASLAAAPVLGPLPATAALTGFRPAGQGRVDHSAYDALLKAFVKPDAEGYNRVDYRGVKSQLSALRAYLAALQAVNPVSLSRDEAHAYWINLYNAKTLEVVAEAYPVTSIKKINLGGSFLFGSGPWKAKLMSVNATELSLDDVEHEIVRALFNDPMSHYGLNCASYSCPNLATSAYTGANINQLLRQTGVDYVNHPRGVSVSKGRITASKIYSWYAGDFGGKGKLKSHWMSLASPDKAALIADARISGYEYDWGINAV</sequence>
<protein>
    <recommendedName>
        <fullName evidence="2">DUF547 domain-containing protein</fullName>
    </recommendedName>
</protein>
<dbReference type="AlphaFoldDB" id="A9CXE8"/>
<evidence type="ECO:0000256" key="1">
    <source>
        <dbReference type="SAM" id="SignalP"/>
    </source>
</evidence>
<dbReference type="PANTHER" id="PTHR34386">
    <property type="entry name" value="GLUTAREDOXIN"/>
    <property type="match status" value="1"/>
</dbReference>
<dbReference type="eggNOG" id="COG0398">
    <property type="taxonomic scope" value="Bacteria"/>
</dbReference>
<comment type="caution">
    <text evidence="3">The sequence shown here is derived from an EMBL/GenBank/DDBJ whole genome shotgun (WGS) entry which is preliminary data.</text>
</comment>
<dbReference type="PANTHER" id="PTHR34386:SF1">
    <property type="entry name" value="GLUTAREDOXIN-LIKE PROTEIN NRDH"/>
    <property type="match status" value="1"/>
</dbReference>
<evidence type="ECO:0000313" key="3">
    <source>
        <dbReference type="EMBL" id="EDQ35650.1"/>
    </source>
</evidence>
<feature type="domain" description="DUF547" evidence="2">
    <location>
        <begin position="90"/>
        <end position="204"/>
    </location>
</feature>
<dbReference type="Pfam" id="PF04784">
    <property type="entry name" value="DUF547"/>
    <property type="match status" value="1"/>
</dbReference>